<dbReference type="Gene3D" id="3.30.450.20">
    <property type="entry name" value="PAS domain"/>
    <property type="match status" value="1"/>
</dbReference>
<dbReference type="Proteomes" id="UP000199170">
    <property type="component" value="Unassembled WGS sequence"/>
</dbReference>
<dbReference type="SMART" id="SM00448">
    <property type="entry name" value="REC"/>
    <property type="match status" value="1"/>
</dbReference>
<gene>
    <name evidence="6" type="ORF">SAMN04487946_103166</name>
</gene>
<dbReference type="InterPro" id="IPR013656">
    <property type="entry name" value="PAS_4"/>
</dbReference>
<dbReference type="NCBIfam" id="TIGR00229">
    <property type="entry name" value="sensory_box"/>
    <property type="match status" value="1"/>
</dbReference>
<dbReference type="STRING" id="660517.SAMN04487946_103166"/>
<feature type="domain" description="Response regulatory" evidence="4">
    <location>
        <begin position="14"/>
        <end position="132"/>
    </location>
</feature>
<dbReference type="InterPro" id="IPR000014">
    <property type="entry name" value="PAS"/>
</dbReference>
<sequence>MSALGSPVEERPIEVLHVDDDGSFAELTALQLTRVGREASPEITVETETNPEDALTHVGDVDCLVSDYEMPEMSGLDLLEAVRAQAPDLPFILFTGKGSEEIASRAISAGVTDYIRKGGKTDRFDMLANRVRNACARVRAERAVSRSERHLRRVLDRLPQCVFLKDRDGHYRFVNEAGAASYGRLPEEIEGTAEASVLDDPDLAAQFHTEDTLVLDRDSPLVITEQHVEDGAEARIERVRKFPIELAPTGERMVLGIAEDVTERHRLSERLETVISELNTAIESLPDDELRAALESIRDTATPPPTVGIPGTDSTADSA</sequence>
<dbReference type="Pfam" id="PF08448">
    <property type="entry name" value="PAS_4"/>
    <property type="match status" value="1"/>
</dbReference>
<dbReference type="CDD" id="cd00156">
    <property type="entry name" value="REC"/>
    <property type="match status" value="1"/>
</dbReference>
<dbReference type="AlphaFoldDB" id="A0A1H3F5E1"/>
<feature type="domain" description="PAS" evidence="5">
    <location>
        <begin position="147"/>
        <end position="226"/>
    </location>
</feature>
<name>A0A1H3F5E1_9EURY</name>
<dbReference type="OrthoDB" id="8127at2157"/>
<dbReference type="InterPro" id="IPR050595">
    <property type="entry name" value="Bact_response_regulator"/>
</dbReference>
<evidence type="ECO:0000259" key="5">
    <source>
        <dbReference type="PROSITE" id="PS50112"/>
    </source>
</evidence>
<dbReference type="PROSITE" id="PS50112">
    <property type="entry name" value="PAS"/>
    <property type="match status" value="1"/>
</dbReference>
<accession>A0A1H3F5E1</accession>
<dbReference type="Pfam" id="PF00072">
    <property type="entry name" value="Response_reg"/>
    <property type="match status" value="1"/>
</dbReference>
<evidence type="ECO:0000259" key="4">
    <source>
        <dbReference type="PROSITE" id="PS50110"/>
    </source>
</evidence>
<evidence type="ECO:0000313" key="7">
    <source>
        <dbReference type="Proteomes" id="UP000199170"/>
    </source>
</evidence>
<keyword evidence="7" id="KW-1185">Reference proteome</keyword>
<dbReference type="RefSeq" id="WP_089766432.1">
    <property type="nucleotide sequence ID" value="NZ_FNPB01000003.1"/>
</dbReference>
<reference evidence="7" key="1">
    <citation type="submission" date="2016-10" db="EMBL/GenBank/DDBJ databases">
        <authorList>
            <person name="Varghese N."/>
            <person name="Submissions S."/>
        </authorList>
    </citation>
    <scope>NUCLEOTIDE SEQUENCE [LARGE SCALE GENOMIC DNA]</scope>
    <source>
        <strain evidence="7">CGMCC 1.10118</strain>
    </source>
</reference>
<evidence type="ECO:0000256" key="2">
    <source>
        <dbReference type="PROSITE-ProRule" id="PRU00169"/>
    </source>
</evidence>
<evidence type="ECO:0000256" key="1">
    <source>
        <dbReference type="ARBA" id="ARBA00022553"/>
    </source>
</evidence>
<dbReference type="SUPFAM" id="SSF55785">
    <property type="entry name" value="PYP-like sensor domain (PAS domain)"/>
    <property type="match status" value="1"/>
</dbReference>
<keyword evidence="1 2" id="KW-0597">Phosphoprotein</keyword>
<evidence type="ECO:0000256" key="3">
    <source>
        <dbReference type="SAM" id="MobiDB-lite"/>
    </source>
</evidence>
<dbReference type="InterPro" id="IPR011006">
    <property type="entry name" value="CheY-like_superfamily"/>
</dbReference>
<dbReference type="InterPro" id="IPR001789">
    <property type="entry name" value="Sig_transdc_resp-reg_receiver"/>
</dbReference>
<proteinExistence type="predicted"/>
<feature type="region of interest" description="Disordered" evidence="3">
    <location>
        <begin position="300"/>
        <end position="319"/>
    </location>
</feature>
<dbReference type="InterPro" id="IPR035965">
    <property type="entry name" value="PAS-like_dom_sf"/>
</dbReference>
<dbReference type="GO" id="GO:0000160">
    <property type="term" value="P:phosphorelay signal transduction system"/>
    <property type="evidence" value="ECO:0007669"/>
    <property type="project" value="InterPro"/>
</dbReference>
<organism evidence="6 7">
    <name type="scientific">Halobellus clavatus</name>
    <dbReference type="NCBI Taxonomy" id="660517"/>
    <lineage>
        <taxon>Archaea</taxon>
        <taxon>Methanobacteriati</taxon>
        <taxon>Methanobacteriota</taxon>
        <taxon>Stenosarchaea group</taxon>
        <taxon>Halobacteria</taxon>
        <taxon>Halobacteriales</taxon>
        <taxon>Haloferacaceae</taxon>
        <taxon>Halobellus</taxon>
    </lineage>
</organism>
<dbReference type="PANTHER" id="PTHR44591:SF25">
    <property type="entry name" value="CHEMOTAXIS TWO-COMPONENT RESPONSE REGULATOR"/>
    <property type="match status" value="1"/>
</dbReference>
<dbReference type="EMBL" id="FNPB01000003">
    <property type="protein sequence ID" value="SDX86212.1"/>
    <property type="molecule type" value="Genomic_DNA"/>
</dbReference>
<protein>
    <submittedName>
        <fullName evidence="6">PAS domain S-box-containing protein</fullName>
    </submittedName>
</protein>
<evidence type="ECO:0000313" key="6">
    <source>
        <dbReference type="EMBL" id="SDX86212.1"/>
    </source>
</evidence>
<dbReference type="SUPFAM" id="SSF52172">
    <property type="entry name" value="CheY-like"/>
    <property type="match status" value="1"/>
</dbReference>
<dbReference type="Gene3D" id="3.40.50.2300">
    <property type="match status" value="1"/>
</dbReference>
<dbReference type="PROSITE" id="PS50110">
    <property type="entry name" value="RESPONSE_REGULATORY"/>
    <property type="match status" value="1"/>
</dbReference>
<dbReference type="PANTHER" id="PTHR44591">
    <property type="entry name" value="STRESS RESPONSE REGULATOR PROTEIN 1"/>
    <property type="match status" value="1"/>
</dbReference>
<feature type="modified residue" description="4-aspartylphosphate" evidence="2">
    <location>
        <position position="67"/>
    </location>
</feature>